<sequence>MKINEVIRKFRKEANLTQEQVANYLGVTAPAVNKWENGNSYPDITILSPLARVLKTNVDTLLSFNEELTDIEIKQLAGNVAELAQKEGFIKAFARGEELIKEYPNCDLLIVSIAQLLNMYIHIQGVEDAKHYEAKIIMWYELVATSADQNVVSMAIVALVNMYAARKEYEKAQKLLDKIPPLGYDKQITQAILYTNQGKTDEAYELYERMLYKDANEINSFIQLILNQLIKEADYDKAEKYANIAKQTAKLFDLGTYIENTPDLFIAIAQKDKKRSLDSLEKMASGIDSICDYMKSELYSHIKFKESSDSGMVQEMFKRGIESDKELEFLKGEVRFKSIMKSLSK</sequence>
<accession>A0A1I0PGU1</accession>
<dbReference type="OrthoDB" id="9812495at2"/>
<name>A0A1I0PGU1_9FIRM</name>
<dbReference type="Pfam" id="PF09976">
    <property type="entry name" value="TPR_21"/>
    <property type="match status" value="1"/>
</dbReference>
<keyword evidence="1 3" id="KW-0238">DNA-binding</keyword>
<dbReference type="SUPFAM" id="SSF81901">
    <property type="entry name" value="HCP-like"/>
    <property type="match status" value="1"/>
</dbReference>
<dbReference type="InterPro" id="IPR010982">
    <property type="entry name" value="Lambda_DNA-bd_dom_sf"/>
</dbReference>
<dbReference type="SUPFAM" id="SSF47413">
    <property type="entry name" value="lambda repressor-like DNA-binding domains"/>
    <property type="match status" value="1"/>
</dbReference>
<proteinExistence type="predicted"/>
<dbReference type="InterPro" id="IPR018704">
    <property type="entry name" value="SecYEG/CpoB_TPR"/>
</dbReference>
<dbReference type="AlphaFoldDB" id="A0A1I0PGU1"/>
<feature type="domain" description="HTH cro/C1-type" evidence="2">
    <location>
        <begin position="7"/>
        <end position="61"/>
    </location>
</feature>
<dbReference type="Gene3D" id="1.25.40.10">
    <property type="entry name" value="Tetratricopeptide repeat domain"/>
    <property type="match status" value="1"/>
</dbReference>
<dbReference type="RefSeq" id="WP_092452451.1">
    <property type="nucleotide sequence ID" value="NZ_FOJI01000005.1"/>
</dbReference>
<gene>
    <name evidence="3" type="ORF">SAMN05421659_10582</name>
</gene>
<dbReference type="CDD" id="cd00093">
    <property type="entry name" value="HTH_XRE"/>
    <property type="match status" value="1"/>
</dbReference>
<dbReference type="GO" id="GO:0003677">
    <property type="term" value="F:DNA binding"/>
    <property type="evidence" value="ECO:0007669"/>
    <property type="project" value="UniProtKB-KW"/>
</dbReference>
<reference evidence="3 4" key="1">
    <citation type="submission" date="2016-10" db="EMBL/GenBank/DDBJ databases">
        <authorList>
            <person name="de Groot N.N."/>
        </authorList>
    </citation>
    <scope>NUCLEOTIDE SEQUENCE [LARGE SCALE GENOMIC DNA]</scope>
    <source>
        <strain evidence="3 4">DSM 9179</strain>
    </source>
</reference>
<evidence type="ECO:0000313" key="3">
    <source>
        <dbReference type="EMBL" id="SEW13664.1"/>
    </source>
</evidence>
<evidence type="ECO:0000256" key="1">
    <source>
        <dbReference type="ARBA" id="ARBA00023125"/>
    </source>
</evidence>
<protein>
    <submittedName>
        <fullName evidence="3">DNA-binding transcriptional regulator, XRE-family HTH domain</fullName>
    </submittedName>
</protein>
<dbReference type="Pfam" id="PF01381">
    <property type="entry name" value="HTH_3"/>
    <property type="match status" value="1"/>
</dbReference>
<evidence type="ECO:0000259" key="2">
    <source>
        <dbReference type="PROSITE" id="PS50943"/>
    </source>
</evidence>
<dbReference type="InterPro" id="IPR001387">
    <property type="entry name" value="Cro/C1-type_HTH"/>
</dbReference>
<dbReference type="Gene3D" id="1.10.260.40">
    <property type="entry name" value="lambda repressor-like DNA-binding domains"/>
    <property type="match status" value="1"/>
</dbReference>
<keyword evidence="4" id="KW-1185">Reference proteome</keyword>
<dbReference type="STRING" id="99656.SAMN05421659_10582"/>
<dbReference type="PANTHER" id="PTHR46558:SF11">
    <property type="entry name" value="HTH-TYPE TRANSCRIPTIONAL REGULATOR XRE"/>
    <property type="match status" value="1"/>
</dbReference>
<dbReference type="PANTHER" id="PTHR46558">
    <property type="entry name" value="TRACRIPTIONAL REGULATORY PROTEIN-RELATED-RELATED"/>
    <property type="match status" value="1"/>
</dbReference>
<dbReference type="PROSITE" id="PS50943">
    <property type="entry name" value="HTH_CROC1"/>
    <property type="match status" value="1"/>
</dbReference>
<dbReference type="InterPro" id="IPR011990">
    <property type="entry name" value="TPR-like_helical_dom_sf"/>
</dbReference>
<organism evidence="3 4">
    <name type="scientific">[Clostridium] fimetarium</name>
    <dbReference type="NCBI Taxonomy" id="99656"/>
    <lineage>
        <taxon>Bacteria</taxon>
        <taxon>Bacillati</taxon>
        <taxon>Bacillota</taxon>
        <taxon>Clostridia</taxon>
        <taxon>Lachnospirales</taxon>
        <taxon>Lachnospiraceae</taxon>
    </lineage>
</organism>
<dbReference type="Proteomes" id="UP000199701">
    <property type="component" value="Unassembled WGS sequence"/>
</dbReference>
<dbReference type="SMART" id="SM00530">
    <property type="entry name" value="HTH_XRE"/>
    <property type="match status" value="1"/>
</dbReference>
<dbReference type="EMBL" id="FOJI01000005">
    <property type="protein sequence ID" value="SEW13664.1"/>
    <property type="molecule type" value="Genomic_DNA"/>
</dbReference>
<evidence type="ECO:0000313" key="4">
    <source>
        <dbReference type="Proteomes" id="UP000199701"/>
    </source>
</evidence>